<dbReference type="Proteomes" id="UP000241818">
    <property type="component" value="Unassembled WGS sequence"/>
</dbReference>
<feature type="domain" description="Protein kinase" evidence="9">
    <location>
        <begin position="8"/>
        <end position="331"/>
    </location>
</feature>
<evidence type="ECO:0000256" key="7">
    <source>
        <dbReference type="ARBA" id="ARBA00047899"/>
    </source>
</evidence>
<comment type="catalytic activity">
    <reaction evidence="8">
        <text>L-seryl-[protein] + ATP = O-phospho-L-seryl-[protein] + ADP + H(+)</text>
        <dbReference type="Rhea" id="RHEA:17989"/>
        <dbReference type="Rhea" id="RHEA-COMP:9863"/>
        <dbReference type="Rhea" id="RHEA-COMP:11604"/>
        <dbReference type="ChEBI" id="CHEBI:15378"/>
        <dbReference type="ChEBI" id="CHEBI:29999"/>
        <dbReference type="ChEBI" id="CHEBI:30616"/>
        <dbReference type="ChEBI" id="CHEBI:83421"/>
        <dbReference type="ChEBI" id="CHEBI:456216"/>
        <dbReference type="EC" id="2.7.11.1"/>
    </reaction>
</comment>
<evidence type="ECO:0000256" key="2">
    <source>
        <dbReference type="ARBA" id="ARBA00022527"/>
    </source>
</evidence>
<evidence type="ECO:0000256" key="6">
    <source>
        <dbReference type="ARBA" id="ARBA00022840"/>
    </source>
</evidence>
<comment type="catalytic activity">
    <reaction evidence="7">
        <text>L-threonyl-[protein] + ATP = O-phospho-L-threonyl-[protein] + ADP + H(+)</text>
        <dbReference type="Rhea" id="RHEA:46608"/>
        <dbReference type="Rhea" id="RHEA-COMP:11060"/>
        <dbReference type="Rhea" id="RHEA-COMP:11605"/>
        <dbReference type="ChEBI" id="CHEBI:15378"/>
        <dbReference type="ChEBI" id="CHEBI:30013"/>
        <dbReference type="ChEBI" id="CHEBI:30616"/>
        <dbReference type="ChEBI" id="CHEBI:61977"/>
        <dbReference type="ChEBI" id="CHEBI:456216"/>
        <dbReference type="EC" id="2.7.11.1"/>
    </reaction>
</comment>
<proteinExistence type="predicted"/>
<dbReference type="EMBL" id="KZ679012">
    <property type="protein sequence ID" value="PSS17045.1"/>
    <property type="molecule type" value="Genomic_DNA"/>
</dbReference>
<dbReference type="PANTHER" id="PTHR43671">
    <property type="entry name" value="SERINE/THREONINE-PROTEIN KINASE NEK"/>
    <property type="match status" value="1"/>
</dbReference>
<dbReference type="GO" id="GO:0004674">
    <property type="term" value="F:protein serine/threonine kinase activity"/>
    <property type="evidence" value="ECO:0007669"/>
    <property type="project" value="UniProtKB-KW"/>
</dbReference>
<dbReference type="PANTHER" id="PTHR43671:SF98">
    <property type="entry name" value="SERINE_THREONINE-PROTEIN KINASE NEK11"/>
    <property type="match status" value="1"/>
</dbReference>
<gene>
    <name evidence="10" type="ORF">M430DRAFT_51367</name>
</gene>
<evidence type="ECO:0000256" key="3">
    <source>
        <dbReference type="ARBA" id="ARBA00022679"/>
    </source>
</evidence>
<keyword evidence="3" id="KW-0808">Transferase</keyword>
<evidence type="ECO:0000256" key="1">
    <source>
        <dbReference type="ARBA" id="ARBA00012513"/>
    </source>
</evidence>
<dbReference type="GeneID" id="36576294"/>
<dbReference type="PROSITE" id="PS50011">
    <property type="entry name" value="PROTEIN_KINASE_DOM"/>
    <property type="match status" value="1"/>
</dbReference>
<dbReference type="InterPro" id="IPR000719">
    <property type="entry name" value="Prot_kinase_dom"/>
</dbReference>
<dbReference type="InterPro" id="IPR011009">
    <property type="entry name" value="Kinase-like_dom_sf"/>
</dbReference>
<dbReference type="InParanoid" id="A0A2T3B0V5"/>
<dbReference type="SUPFAM" id="SSF56112">
    <property type="entry name" value="Protein kinase-like (PK-like)"/>
    <property type="match status" value="1"/>
</dbReference>
<dbReference type="AlphaFoldDB" id="A0A2T3B0V5"/>
<dbReference type="RefSeq" id="XP_024720553.1">
    <property type="nucleotide sequence ID" value="XM_024868213.1"/>
</dbReference>
<keyword evidence="11" id="KW-1185">Reference proteome</keyword>
<dbReference type="InterPro" id="IPR050660">
    <property type="entry name" value="NEK_Ser/Thr_kinase"/>
</dbReference>
<evidence type="ECO:0000313" key="11">
    <source>
        <dbReference type="Proteomes" id="UP000241818"/>
    </source>
</evidence>
<protein>
    <recommendedName>
        <fullName evidence="1">non-specific serine/threonine protein kinase</fullName>
        <ecNumber evidence="1">2.7.11.1</ecNumber>
    </recommendedName>
</protein>
<dbReference type="GO" id="GO:0005524">
    <property type="term" value="F:ATP binding"/>
    <property type="evidence" value="ECO:0007669"/>
    <property type="project" value="UniProtKB-KW"/>
</dbReference>
<dbReference type="Gene3D" id="1.10.510.10">
    <property type="entry name" value="Transferase(Phosphotransferase) domain 1"/>
    <property type="match status" value="1"/>
</dbReference>
<organism evidence="10 11">
    <name type="scientific">Amorphotheca resinae ATCC 22711</name>
    <dbReference type="NCBI Taxonomy" id="857342"/>
    <lineage>
        <taxon>Eukaryota</taxon>
        <taxon>Fungi</taxon>
        <taxon>Dikarya</taxon>
        <taxon>Ascomycota</taxon>
        <taxon>Pezizomycotina</taxon>
        <taxon>Leotiomycetes</taxon>
        <taxon>Helotiales</taxon>
        <taxon>Amorphothecaceae</taxon>
        <taxon>Amorphotheca</taxon>
    </lineage>
</organism>
<dbReference type="SMART" id="SM00220">
    <property type="entry name" value="S_TKc"/>
    <property type="match status" value="1"/>
</dbReference>
<reference evidence="10 11" key="1">
    <citation type="journal article" date="2018" name="New Phytol.">
        <title>Comparative genomics and transcriptomics depict ericoid mycorrhizal fungi as versatile saprotrophs and plant mutualists.</title>
        <authorList>
            <person name="Martino E."/>
            <person name="Morin E."/>
            <person name="Grelet G.A."/>
            <person name="Kuo A."/>
            <person name="Kohler A."/>
            <person name="Daghino S."/>
            <person name="Barry K.W."/>
            <person name="Cichocki N."/>
            <person name="Clum A."/>
            <person name="Dockter R.B."/>
            <person name="Hainaut M."/>
            <person name="Kuo R.C."/>
            <person name="LaButti K."/>
            <person name="Lindahl B.D."/>
            <person name="Lindquist E.A."/>
            <person name="Lipzen A."/>
            <person name="Khouja H.R."/>
            <person name="Magnuson J."/>
            <person name="Murat C."/>
            <person name="Ohm R.A."/>
            <person name="Singer S.W."/>
            <person name="Spatafora J.W."/>
            <person name="Wang M."/>
            <person name="Veneault-Fourrey C."/>
            <person name="Henrissat B."/>
            <person name="Grigoriev I.V."/>
            <person name="Martin F.M."/>
            <person name="Perotto S."/>
        </authorList>
    </citation>
    <scope>NUCLEOTIDE SEQUENCE [LARGE SCALE GENOMIC DNA]</scope>
    <source>
        <strain evidence="10 11">ATCC 22711</strain>
    </source>
</reference>
<keyword evidence="5" id="KW-0418">Kinase</keyword>
<keyword evidence="2" id="KW-0723">Serine/threonine-protein kinase</keyword>
<evidence type="ECO:0000256" key="5">
    <source>
        <dbReference type="ARBA" id="ARBA00022777"/>
    </source>
</evidence>
<dbReference type="EC" id="2.7.11.1" evidence="1"/>
<dbReference type="OrthoDB" id="4062651at2759"/>
<accession>A0A2T3B0V5</accession>
<sequence length="372" mass="41730">MAPIQPRYIPKDTESQSSAASSIRVLRVSDNGSFIASPIPEIMIKDPKKNTITTPLAPVLIPTAAVSISRILNHPNIISLVDITQSISTSGQYMAGEYGDLTIWEDMDAGCLSYLLPSPNALPDFTDSELWHGLAAQNFQRFSLPESLCWHVLSSISHALLWLHHGVKETEGITGEFMKHDDDVQPILIRDISPGQIWFKHPRADETYGECKLGGFQWAKVTGVVGGRIAIASPVENAPREKQFYWAPEIYNATCSWSRPSEIWSLGAVIYTMMTGIPPPRYYDYRWQISRMNDKGFSQGIREIVAQMLDPSMAMRPDALQLVDEVEKGWRVWRASTAEGQAYIDVKDKLVRKEYESMKGIEVRGRGFLPSL</sequence>
<evidence type="ECO:0000256" key="4">
    <source>
        <dbReference type="ARBA" id="ARBA00022741"/>
    </source>
</evidence>
<evidence type="ECO:0000256" key="8">
    <source>
        <dbReference type="ARBA" id="ARBA00048679"/>
    </source>
</evidence>
<evidence type="ECO:0000259" key="9">
    <source>
        <dbReference type="PROSITE" id="PS50011"/>
    </source>
</evidence>
<name>A0A2T3B0V5_AMORE</name>
<keyword evidence="4" id="KW-0547">Nucleotide-binding</keyword>
<evidence type="ECO:0000313" key="10">
    <source>
        <dbReference type="EMBL" id="PSS17045.1"/>
    </source>
</evidence>
<keyword evidence="6" id="KW-0067">ATP-binding</keyword>
<dbReference type="STRING" id="857342.A0A2T3B0V5"/>